<evidence type="ECO:0000313" key="1">
    <source>
        <dbReference type="EMBL" id="KRT16973.1"/>
    </source>
</evidence>
<protein>
    <submittedName>
        <fullName evidence="1">Uncharacterized protein</fullName>
    </submittedName>
</protein>
<proteinExistence type="predicted"/>
<dbReference type="EMBL" id="LMZQ01000003">
    <property type="protein sequence ID" value="KRT16973.1"/>
    <property type="molecule type" value="Genomic_DNA"/>
</dbReference>
<gene>
    <name evidence="1" type="ORF">ASU31_04630</name>
</gene>
<keyword evidence="2" id="KW-1185">Reference proteome</keyword>
<sequence length="86" mass="10255">MFLGLKLMLFSIFITLFIKDGYCRHVMASYRYPTCNRNKYSILQWLHSPVMQKQGASLLEYVKKKMQPTLVKNIKFKAFDRILGRF</sequence>
<organism evidence="1 2">
    <name type="scientific">Pedobacter ginsenosidimutans</name>
    <dbReference type="NCBI Taxonomy" id="687842"/>
    <lineage>
        <taxon>Bacteria</taxon>
        <taxon>Pseudomonadati</taxon>
        <taxon>Bacteroidota</taxon>
        <taxon>Sphingobacteriia</taxon>
        <taxon>Sphingobacteriales</taxon>
        <taxon>Sphingobacteriaceae</taxon>
        <taxon>Pedobacter</taxon>
    </lineage>
</organism>
<reference evidence="1 2" key="1">
    <citation type="submission" date="2015-11" db="EMBL/GenBank/DDBJ databases">
        <title>Sequence of Pedobacter ginsenosidimutans.</title>
        <authorList>
            <person name="Carson E."/>
            <person name="Keyser V."/>
            <person name="Newman J."/>
            <person name="Miller J."/>
        </authorList>
    </citation>
    <scope>NUCLEOTIDE SEQUENCE [LARGE SCALE GENOMIC DNA]</scope>
    <source>
        <strain evidence="1 2">KACC 14530</strain>
    </source>
</reference>
<name>A0A0T5VT42_9SPHI</name>
<dbReference type="Proteomes" id="UP000051950">
    <property type="component" value="Unassembled WGS sequence"/>
</dbReference>
<comment type="caution">
    <text evidence="1">The sequence shown here is derived from an EMBL/GenBank/DDBJ whole genome shotgun (WGS) entry which is preliminary data.</text>
</comment>
<accession>A0A0T5VT42</accession>
<dbReference type="STRING" id="687842.ASU31_04630"/>
<dbReference type="AlphaFoldDB" id="A0A0T5VT42"/>
<evidence type="ECO:0000313" key="2">
    <source>
        <dbReference type="Proteomes" id="UP000051950"/>
    </source>
</evidence>